<proteinExistence type="predicted"/>
<keyword evidence="2" id="KW-1185">Reference proteome</keyword>
<sequence length="44" mass="5014">MVAVRHERQMPMILCKLRLGPMIRQCGNWKASGRACNEEAGRSQ</sequence>
<gene>
    <name evidence="1" type="ORF">ABID21_004820</name>
</gene>
<dbReference type="Proteomes" id="UP001549031">
    <property type="component" value="Unassembled WGS sequence"/>
</dbReference>
<comment type="caution">
    <text evidence="1">The sequence shown here is derived from an EMBL/GenBank/DDBJ whole genome shotgun (WGS) entry which is preliminary data.</text>
</comment>
<reference evidence="1 2" key="1">
    <citation type="submission" date="2024-06" db="EMBL/GenBank/DDBJ databases">
        <title>Genomic Encyclopedia of Type Strains, Phase IV (KMG-IV): sequencing the most valuable type-strain genomes for metagenomic binning, comparative biology and taxonomic classification.</title>
        <authorList>
            <person name="Goeker M."/>
        </authorList>
    </citation>
    <scope>NUCLEOTIDE SEQUENCE [LARGE SCALE GENOMIC DNA]</scope>
    <source>
        <strain evidence="1 2">DSM 105042</strain>
    </source>
</reference>
<protein>
    <submittedName>
        <fullName evidence="1">Uncharacterized protein</fullName>
    </submittedName>
</protein>
<name>A0ABV2HEN9_9HYPH</name>
<dbReference type="EMBL" id="JBEPLJ010000030">
    <property type="protein sequence ID" value="MET3588682.1"/>
    <property type="molecule type" value="Genomic_DNA"/>
</dbReference>
<evidence type="ECO:0000313" key="1">
    <source>
        <dbReference type="EMBL" id="MET3588682.1"/>
    </source>
</evidence>
<accession>A0ABV2HEN9</accession>
<organism evidence="1 2">
    <name type="scientific">Pseudorhizobium tarimense</name>
    <dbReference type="NCBI Taxonomy" id="1079109"/>
    <lineage>
        <taxon>Bacteria</taxon>
        <taxon>Pseudomonadati</taxon>
        <taxon>Pseudomonadota</taxon>
        <taxon>Alphaproteobacteria</taxon>
        <taxon>Hyphomicrobiales</taxon>
        <taxon>Rhizobiaceae</taxon>
        <taxon>Rhizobium/Agrobacterium group</taxon>
        <taxon>Pseudorhizobium</taxon>
    </lineage>
</organism>
<evidence type="ECO:0000313" key="2">
    <source>
        <dbReference type="Proteomes" id="UP001549031"/>
    </source>
</evidence>